<protein>
    <submittedName>
        <fullName evidence="2">Uncharacterized protein</fullName>
    </submittedName>
</protein>
<dbReference type="EMBL" id="VSRR010104019">
    <property type="protein sequence ID" value="MPC95933.1"/>
    <property type="molecule type" value="Genomic_DNA"/>
</dbReference>
<accession>A0A5B7JNA9</accession>
<dbReference type="Proteomes" id="UP000324222">
    <property type="component" value="Unassembled WGS sequence"/>
</dbReference>
<comment type="caution">
    <text evidence="2">The sequence shown here is derived from an EMBL/GenBank/DDBJ whole genome shotgun (WGS) entry which is preliminary data.</text>
</comment>
<feature type="region of interest" description="Disordered" evidence="1">
    <location>
        <begin position="1"/>
        <end position="21"/>
    </location>
</feature>
<reference evidence="2 3" key="1">
    <citation type="submission" date="2019-05" db="EMBL/GenBank/DDBJ databases">
        <title>Another draft genome of Portunus trituberculatus and its Hox gene families provides insights of decapod evolution.</title>
        <authorList>
            <person name="Jeong J.-H."/>
            <person name="Song I."/>
            <person name="Kim S."/>
            <person name="Choi T."/>
            <person name="Kim D."/>
            <person name="Ryu S."/>
            <person name="Kim W."/>
        </authorList>
    </citation>
    <scope>NUCLEOTIDE SEQUENCE [LARGE SCALE GENOMIC DNA]</scope>
    <source>
        <tissue evidence="2">Muscle</tissue>
    </source>
</reference>
<proteinExistence type="predicted"/>
<evidence type="ECO:0000313" key="2">
    <source>
        <dbReference type="EMBL" id="MPC95933.1"/>
    </source>
</evidence>
<evidence type="ECO:0000256" key="1">
    <source>
        <dbReference type="SAM" id="MobiDB-lite"/>
    </source>
</evidence>
<dbReference type="AlphaFoldDB" id="A0A5B7JNA9"/>
<evidence type="ECO:0000313" key="3">
    <source>
        <dbReference type="Proteomes" id="UP000324222"/>
    </source>
</evidence>
<organism evidence="2 3">
    <name type="scientific">Portunus trituberculatus</name>
    <name type="common">Swimming crab</name>
    <name type="synonym">Neptunus trituberculatus</name>
    <dbReference type="NCBI Taxonomy" id="210409"/>
    <lineage>
        <taxon>Eukaryota</taxon>
        <taxon>Metazoa</taxon>
        <taxon>Ecdysozoa</taxon>
        <taxon>Arthropoda</taxon>
        <taxon>Crustacea</taxon>
        <taxon>Multicrustacea</taxon>
        <taxon>Malacostraca</taxon>
        <taxon>Eumalacostraca</taxon>
        <taxon>Eucarida</taxon>
        <taxon>Decapoda</taxon>
        <taxon>Pleocyemata</taxon>
        <taxon>Brachyura</taxon>
        <taxon>Eubrachyura</taxon>
        <taxon>Portunoidea</taxon>
        <taxon>Portunidae</taxon>
        <taxon>Portuninae</taxon>
        <taxon>Portunus</taxon>
    </lineage>
</organism>
<sequence>MTGDLSAPGHHHASPSFSTCSSTSTFILARPLPPPPPSLSLHLCSPSITSLLSQASPGSTSPLPTCYPFLHRMCRPPLAIRSESEFE</sequence>
<keyword evidence="3" id="KW-1185">Reference proteome</keyword>
<gene>
    <name evidence="2" type="ORF">E2C01_091162</name>
</gene>
<name>A0A5B7JNA9_PORTR</name>